<evidence type="ECO:0000313" key="2">
    <source>
        <dbReference type="WBParaSite" id="nRc.2.0.1.t11081-RA"/>
    </source>
</evidence>
<accession>A0A915ICY3</accession>
<name>A0A915ICY3_ROMCU</name>
<evidence type="ECO:0000313" key="1">
    <source>
        <dbReference type="Proteomes" id="UP000887565"/>
    </source>
</evidence>
<keyword evidence="1" id="KW-1185">Reference proteome</keyword>
<sequence>MLVIMECPRYFKAHRETNEHVNFPNLLKRLFLSSALCPIWTTDNETFDLRCTNEERQPTSEQFENKFYSIKAAINSHDEYVVKTWQRQKNVL</sequence>
<protein>
    <submittedName>
        <fullName evidence="2">Uncharacterized protein</fullName>
    </submittedName>
</protein>
<reference evidence="2" key="1">
    <citation type="submission" date="2022-11" db="UniProtKB">
        <authorList>
            <consortium name="WormBaseParasite"/>
        </authorList>
    </citation>
    <scope>IDENTIFICATION</scope>
</reference>
<proteinExistence type="predicted"/>
<dbReference type="WBParaSite" id="nRc.2.0.1.t11081-RA">
    <property type="protein sequence ID" value="nRc.2.0.1.t11081-RA"/>
    <property type="gene ID" value="nRc.2.0.1.g11081"/>
</dbReference>
<dbReference type="Proteomes" id="UP000887565">
    <property type="component" value="Unplaced"/>
</dbReference>
<organism evidence="1 2">
    <name type="scientific">Romanomermis culicivorax</name>
    <name type="common">Nematode worm</name>
    <dbReference type="NCBI Taxonomy" id="13658"/>
    <lineage>
        <taxon>Eukaryota</taxon>
        <taxon>Metazoa</taxon>
        <taxon>Ecdysozoa</taxon>
        <taxon>Nematoda</taxon>
        <taxon>Enoplea</taxon>
        <taxon>Dorylaimia</taxon>
        <taxon>Mermithida</taxon>
        <taxon>Mermithoidea</taxon>
        <taxon>Mermithidae</taxon>
        <taxon>Romanomermis</taxon>
    </lineage>
</organism>
<dbReference type="AlphaFoldDB" id="A0A915ICY3"/>